<feature type="transmembrane region" description="Helical" evidence="2">
    <location>
        <begin position="84"/>
        <end position="101"/>
    </location>
</feature>
<dbReference type="InterPro" id="IPR048136">
    <property type="entry name" value="STM3941-like"/>
</dbReference>
<keyword evidence="4" id="KW-1185">Reference proteome</keyword>
<accession>A0A4Q1VLW6</accession>
<proteinExistence type="predicted"/>
<reference evidence="3 4" key="1">
    <citation type="submission" date="2017-03" db="EMBL/GenBank/DDBJ databases">
        <authorList>
            <person name="Safronova V.I."/>
            <person name="Sazanova A.L."/>
            <person name="Chirak E.R."/>
        </authorList>
    </citation>
    <scope>NUCLEOTIDE SEQUENCE [LARGE SCALE GENOMIC DNA]</scope>
    <source>
        <strain evidence="3 4">Opo-243</strain>
    </source>
</reference>
<protein>
    <submittedName>
        <fullName evidence="3">Uncharacterized protein</fullName>
    </submittedName>
</protein>
<dbReference type="Proteomes" id="UP000290819">
    <property type="component" value="Unassembled WGS sequence"/>
</dbReference>
<evidence type="ECO:0000256" key="1">
    <source>
        <dbReference type="SAM" id="MobiDB-lite"/>
    </source>
</evidence>
<evidence type="ECO:0000313" key="3">
    <source>
        <dbReference type="EMBL" id="RXT51514.1"/>
    </source>
</evidence>
<feature type="region of interest" description="Disordered" evidence="1">
    <location>
        <begin position="211"/>
        <end position="239"/>
    </location>
</feature>
<sequence>MAMLGESMHADPDGPVVAVAESPPSDAPAVCVDVAHDLEINQCATRLRLLVAVGFAMTLLSASLAFDWWDGLLGNGLGDYDTTVGYAGVAVFGLVTSRLIWMLPAERGAVVIVTPCGIRDLRIGNEFLLWESIAEVSAEERRGHRMIVLTPTPALQRQLCWIRGKIGGKTRSKSGGVRDDRIVIRLDGLATDFETLLRACRDCHAANDSRTALRRDRDQGRQDSVAQGPDAQGLAAQAS</sequence>
<dbReference type="RefSeq" id="WP_129268259.1">
    <property type="nucleotide sequence ID" value="NZ_MZXW01000008.1"/>
</dbReference>
<organism evidence="3 4">
    <name type="scientific">Bradyrhizobium betae</name>
    <dbReference type="NCBI Taxonomy" id="244734"/>
    <lineage>
        <taxon>Bacteria</taxon>
        <taxon>Pseudomonadati</taxon>
        <taxon>Pseudomonadota</taxon>
        <taxon>Alphaproteobacteria</taxon>
        <taxon>Hyphomicrobiales</taxon>
        <taxon>Nitrobacteraceae</taxon>
        <taxon>Bradyrhizobium</taxon>
    </lineage>
</organism>
<dbReference type="OrthoDB" id="8224875at2"/>
<comment type="caution">
    <text evidence="3">The sequence shown here is derived from an EMBL/GenBank/DDBJ whole genome shotgun (WGS) entry which is preliminary data.</text>
</comment>
<feature type="compositionally biased region" description="Basic and acidic residues" evidence="1">
    <location>
        <begin position="211"/>
        <end position="221"/>
    </location>
</feature>
<name>A0A4Q1VLW6_9BRAD</name>
<evidence type="ECO:0000256" key="2">
    <source>
        <dbReference type="SAM" id="Phobius"/>
    </source>
</evidence>
<evidence type="ECO:0000313" key="4">
    <source>
        <dbReference type="Proteomes" id="UP000290819"/>
    </source>
</evidence>
<feature type="transmembrane region" description="Helical" evidence="2">
    <location>
        <begin position="49"/>
        <end position="69"/>
    </location>
</feature>
<gene>
    <name evidence="3" type="ORF">B5V03_05085</name>
</gene>
<keyword evidence="2" id="KW-0472">Membrane</keyword>
<dbReference type="AlphaFoldDB" id="A0A4Q1VLW6"/>
<keyword evidence="2" id="KW-1133">Transmembrane helix</keyword>
<dbReference type="NCBIfam" id="NF041635">
    <property type="entry name" value="STM3941_fam"/>
    <property type="match status" value="1"/>
</dbReference>
<keyword evidence="2" id="KW-0812">Transmembrane</keyword>
<dbReference type="EMBL" id="MZXW01000008">
    <property type="protein sequence ID" value="RXT51514.1"/>
    <property type="molecule type" value="Genomic_DNA"/>
</dbReference>